<name>A0A9P6LI03_9PEZI</name>
<feature type="domain" description="DUF7605" evidence="3">
    <location>
        <begin position="646"/>
        <end position="803"/>
    </location>
</feature>
<dbReference type="InterPro" id="IPR045063">
    <property type="entry name" value="Dynamin_N"/>
</dbReference>
<dbReference type="PANTHER" id="PTHR36681">
    <property type="entry name" value="NUCLEAR GTPASE, GERMINAL CENTER-ASSOCIATED, TANDEM DUPLICATE 3"/>
    <property type="match status" value="1"/>
</dbReference>
<dbReference type="Gene3D" id="3.40.50.300">
    <property type="entry name" value="P-loop containing nucleotide triphosphate hydrolases"/>
    <property type="match status" value="1"/>
</dbReference>
<gene>
    <name evidence="4" type="ORF">CkaCkLH20_09602</name>
</gene>
<evidence type="ECO:0000313" key="5">
    <source>
        <dbReference type="Proteomes" id="UP000781932"/>
    </source>
</evidence>
<dbReference type="AlphaFoldDB" id="A0A9P6LI03"/>
<dbReference type="PANTHER" id="PTHR36681:SF3">
    <property type="entry name" value="NUCLEAR GTPASE, GERMINAL CENTER-ASSOCIATED, TANDEM DUPLICATE 3"/>
    <property type="match status" value="1"/>
</dbReference>
<reference evidence="4" key="1">
    <citation type="submission" date="2020-03" db="EMBL/GenBank/DDBJ databases">
        <authorList>
            <person name="He L."/>
        </authorList>
    </citation>
    <scope>NUCLEOTIDE SEQUENCE</scope>
    <source>
        <strain evidence="4">CkLH20</strain>
    </source>
</reference>
<sequence>MKTERSRSLGRQDTPSHSRHRQYLEQPAHIPKLNMVFSVLQNLKAEMNPKVWEAHVAKALPILDQLEPICKRIAFCSKLNPEIQAAASHWIKQIANARERATQTNNIIIGVFGNTGDGKSSTINALLGESDLLPTNCMRACTASITEISYNNDPDISFPYRAEIDFVSSDQWMRDIKNFLAEVQAQDGEFDWDENEPDSEAAKAVLLASSVFDLIRHPNVYPFLGTTQTLKAKTAEELRSLIEPYVDSSDKDDDEAVSYWPMVKGVRIFTKAEALSNGVRIVDLPGLQDSDAARTAIASDYMKACTGIWIVAPIHRAVDNKTAKDLMSDSFKRQLDLDQAFSSVTFICSKTDELTANDAIKNLKRKLAPKTHKAWAEARQYTQRIRTLENEVKKLRNNRMKTPQRRDDSNDSNDGRANKRMKTNDSDAKSKELEECKLRKDDLLHMVQADCIQLRNQISRETLKDYFSRVVLETRQQQLAARTNDNSKQPDVLDSEEISDHLPVFCISSHAFQAFEGLEGASDSTMGFTDVTDTEVPQLQQHAQKLTEELRIAKNKEVLTGICRLLNSVALWTQDTLDFAAALDIKTLSSILTTFEQDTVAMTGRCVQSLQGSMETLFNRMDTFATAANLKAAETAKKWCAAPKKGGIYHSTLKATFARNGTWRDLNFNEQLLEEFQSQIHDPWVETFQMDIPKHFDEFLFAVQPMLEQFHQSVLSQLGGGEDDEPQATTQLREQIILHQQSLRRLIVECKNDFNKAQKQANREPQRIVLTRMTPGYEECNSQSGKGAVSRMQMKITDHVDDCKDEMFTSAAEEPKDVLSNAERMVSEKLKTEVGKIIQTMRSDYTLALAKREESARREEAAFKESMVIVLELAQPLVN</sequence>
<dbReference type="OrthoDB" id="3598281at2759"/>
<reference evidence="4" key="2">
    <citation type="submission" date="2020-11" db="EMBL/GenBank/DDBJ databases">
        <title>Whole genome sequencing of Colletotrichum sp.</title>
        <authorList>
            <person name="Li H."/>
        </authorList>
    </citation>
    <scope>NUCLEOTIDE SEQUENCE</scope>
    <source>
        <strain evidence="4">CkLH20</strain>
    </source>
</reference>
<keyword evidence="5" id="KW-1185">Reference proteome</keyword>
<feature type="region of interest" description="Disordered" evidence="1">
    <location>
        <begin position="1"/>
        <end position="21"/>
    </location>
</feature>
<dbReference type="EMBL" id="JAATWM020000034">
    <property type="protein sequence ID" value="KAF9873092.1"/>
    <property type="molecule type" value="Genomic_DNA"/>
</dbReference>
<dbReference type="RefSeq" id="XP_038742553.1">
    <property type="nucleotide sequence ID" value="XM_038892317.1"/>
</dbReference>
<dbReference type="Pfam" id="PF00350">
    <property type="entry name" value="Dynamin_N"/>
    <property type="match status" value="1"/>
</dbReference>
<dbReference type="SUPFAM" id="SSF52540">
    <property type="entry name" value="P-loop containing nucleoside triphosphate hydrolases"/>
    <property type="match status" value="1"/>
</dbReference>
<dbReference type="Pfam" id="PF24564">
    <property type="entry name" value="DUF7605"/>
    <property type="match status" value="1"/>
</dbReference>
<evidence type="ECO:0000256" key="1">
    <source>
        <dbReference type="SAM" id="MobiDB-lite"/>
    </source>
</evidence>
<evidence type="ECO:0000313" key="4">
    <source>
        <dbReference type="EMBL" id="KAF9873092.1"/>
    </source>
</evidence>
<evidence type="ECO:0000259" key="2">
    <source>
        <dbReference type="Pfam" id="PF00350"/>
    </source>
</evidence>
<evidence type="ECO:0000259" key="3">
    <source>
        <dbReference type="Pfam" id="PF24564"/>
    </source>
</evidence>
<dbReference type="GeneID" id="62165391"/>
<organism evidence="4 5">
    <name type="scientific">Colletotrichum karsti</name>
    <dbReference type="NCBI Taxonomy" id="1095194"/>
    <lineage>
        <taxon>Eukaryota</taxon>
        <taxon>Fungi</taxon>
        <taxon>Dikarya</taxon>
        <taxon>Ascomycota</taxon>
        <taxon>Pezizomycotina</taxon>
        <taxon>Sordariomycetes</taxon>
        <taxon>Hypocreomycetidae</taxon>
        <taxon>Glomerellales</taxon>
        <taxon>Glomerellaceae</taxon>
        <taxon>Colletotrichum</taxon>
        <taxon>Colletotrichum boninense species complex</taxon>
    </lineage>
</organism>
<proteinExistence type="predicted"/>
<comment type="caution">
    <text evidence="4">The sequence shown here is derived from an EMBL/GenBank/DDBJ whole genome shotgun (WGS) entry which is preliminary data.</text>
</comment>
<protein>
    <recommendedName>
        <fullName evidence="6">Nuclear GTPase SLIP-GC</fullName>
    </recommendedName>
</protein>
<dbReference type="InterPro" id="IPR056024">
    <property type="entry name" value="DUF7605"/>
</dbReference>
<accession>A0A9P6LI03</accession>
<feature type="compositionally biased region" description="Basic and acidic residues" evidence="1">
    <location>
        <begin position="404"/>
        <end position="432"/>
    </location>
</feature>
<feature type="domain" description="Dynamin N-terminal" evidence="2">
    <location>
        <begin position="109"/>
        <end position="328"/>
    </location>
</feature>
<dbReference type="Proteomes" id="UP000781932">
    <property type="component" value="Unassembled WGS sequence"/>
</dbReference>
<dbReference type="InterPro" id="IPR027417">
    <property type="entry name" value="P-loop_NTPase"/>
</dbReference>
<evidence type="ECO:0008006" key="6">
    <source>
        <dbReference type="Google" id="ProtNLM"/>
    </source>
</evidence>
<feature type="region of interest" description="Disordered" evidence="1">
    <location>
        <begin position="394"/>
        <end position="432"/>
    </location>
</feature>